<evidence type="ECO:0000313" key="1">
    <source>
        <dbReference type="EMBL" id="MBA6099558.1"/>
    </source>
</evidence>
<gene>
    <name evidence="1" type="ORF">H4C80_20865</name>
</gene>
<evidence type="ECO:0000313" key="2">
    <source>
        <dbReference type="Proteomes" id="UP000545074"/>
    </source>
</evidence>
<proteinExistence type="predicted"/>
<dbReference type="PIRSF" id="PIRSF028744">
    <property type="entry name" value="Addict_mod_HI1419"/>
    <property type="match status" value="1"/>
</dbReference>
<dbReference type="RefSeq" id="WP_182390215.1">
    <property type="nucleotide sequence ID" value="NZ_JACGCX010000017.1"/>
</dbReference>
<sequence length="104" mass="11762">MKKIESSSFRHWVSGLRDVSARTRIIARINRLMEGLPGDVSPVGHGVSELRVQYGPGYRVYFHQAGSTFVILLCGGDKSSQQRDIKAAHHILRSWRMQNDTNLL</sequence>
<dbReference type="Proteomes" id="UP000545074">
    <property type="component" value="Unassembled WGS sequence"/>
</dbReference>
<dbReference type="InterPro" id="IPR009241">
    <property type="entry name" value="HigB-like"/>
</dbReference>
<name>A0A7W2KJ94_9PSED</name>
<protein>
    <submittedName>
        <fullName evidence="1">Type II toxin-antitoxin system RelE/ParE family toxin</fullName>
    </submittedName>
</protein>
<dbReference type="PANTHER" id="PTHR41791">
    <property type="entry name" value="SSL7039 PROTEIN"/>
    <property type="match status" value="1"/>
</dbReference>
<accession>A0A7W2KJ94</accession>
<dbReference type="Pfam" id="PF05973">
    <property type="entry name" value="Gp49"/>
    <property type="match status" value="1"/>
</dbReference>
<dbReference type="AlphaFoldDB" id="A0A7W2KJ94"/>
<comment type="caution">
    <text evidence="1">The sequence shown here is derived from an EMBL/GenBank/DDBJ whole genome shotgun (WGS) entry which is preliminary data.</text>
</comment>
<organism evidence="1 2">
    <name type="scientific">Pseudomonas juntendi</name>
    <dbReference type="NCBI Taxonomy" id="2666183"/>
    <lineage>
        <taxon>Bacteria</taxon>
        <taxon>Pseudomonadati</taxon>
        <taxon>Pseudomonadota</taxon>
        <taxon>Gammaproteobacteria</taxon>
        <taxon>Pseudomonadales</taxon>
        <taxon>Pseudomonadaceae</taxon>
        <taxon>Pseudomonas</taxon>
    </lineage>
</organism>
<dbReference type="EMBL" id="JACGCX010000017">
    <property type="protein sequence ID" value="MBA6099558.1"/>
    <property type="molecule type" value="Genomic_DNA"/>
</dbReference>
<dbReference type="InterPro" id="IPR014056">
    <property type="entry name" value="TypeIITA-like_toxin_pred"/>
</dbReference>
<dbReference type="PANTHER" id="PTHR41791:SF1">
    <property type="entry name" value="SSL7039 PROTEIN"/>
    <property type="match status" value="1"/>
</dbReference>
<reference evidence="1 2" key="1">
    <citation type="submission" date="2020-07" db="EMBL/GenBank/DDBJ databases">
        <title>Diversity of carbapenemase encoding genes among Pseudomonas putida group clinical isolates in a tertiary Brazilian hospital.</title>
        <authorList>
            <person name="Alberto-Lei F."/>
            <person name="Nodari C.S."/>
            <person name="Streling A.P."/>
            <person name="Paulino J.T."/>
            <person name="Bessa-Neto F.O."/>
            <person name="Cayo R."/>
            <person name="Gales A.C."/>
        </authorList>
    </citation>
    <scope>NUCLEOTIDE SEQUENCE [LARGE SCALE GENOMIC DNA]</scope>
    <source>
        <strain evidence="1 2">12815</strain>
    </source>
</reference>
<dbReference type="NCBIfam" id="TIGR02683">
    <property type="entry name" value="upstrm_HI1419"/>
    <property type="match status" value="1"/>
</dbReference>